<evidence type="ECO:0000313" key="2">
    <source>
        <dbReference type="EMBL" id="GAI48406.1"/>
    </source>
</evidence>
<name>X1Q0Y0_9ZZZZ</name>
<proteinExistence type="predicted"/>
<evidence type="ECO:0000256" key="1">
    <source>
        <dbReference type="SAM" id="MobiDB-lite"/>
    </source>
</evidence>
<feature type="region of interest" description="Disordered" evidence="1">
    <location>
        <begin position="1"/>
        <end position="24"/>
    </location>
</feature>
<dbReference type="AlphaFoldDB" id="X1Q0Y0"/>
<comment type="caution">
    <text evidence="2">The sequence shown here is derived from an EMBL/GenBank/DDBJ whole genome shotgun (WGS) entry which is preliminary data.</text>
</comment>
<sequence length="64" mass="7186">MSTDSQKRWNIPGNPGQSRHERPLTYSNKLMCPSQTAEPGAGLNLAVTTYLHKVTHDNLIFKYA</sequence>
<accession>X1Q0Y0</accession>
<protein>
    <submittedName>
        <fullName evidence="2">Uncharacterized protein</fullName>
    </submittedName>
</protein>
<reference evidence="2" key="1">
    <citation type="journal article" date="2014" name="Front. Microbiol.">
        <title>High frequency of phylogenetically diverse reductive dehalogenase-homologous genes in deep subseafloor sedimentary metagenomes.</title>
        <authorList>
            <person name="Kawai M."/>
            <person name="Futagami T."/>
            <person name="Toyoda A."/>
            <person name="Takaki Y."/>
            <person name="Nishi S."/>
            <person name="Hori S."/>
            <person name="Arai W."/>
            <person name="Tsubouchi T."/>
            <person name="Morono Y."/>
            <person name="Uchiyama I."/>
            <person name="Ito T."/>
            <person name="Fujiyama A."/>
            <person name="Inagaki F."/>
            <person name="Takami H."/>
        </authorList>
    </citation>
    <scope>NUCLEOTIDE SEQUENCE</scope>
    <source>
        <strain evidence="2">Expedition CK06-06</strain>
    </source>
</reference>
<gene>
    <name evidence="2" type="ORF">S06H3_54100</name>
</gene>
<feature type="non-terminal residue" evidence="2">
    <location>
        <position position="64"/>
    </location>
</feature>
<dbReference type="EMBL" id="BARV01034563">
    <property type="protein sequence ID" value="GAI48406.1"/>
    <property type="molecule type" value="Genomic_DNA"/>
</dbReference>
<organism evidence="2">
    <name type="scientific">marine sediment metagenome</name>
    <dbReference type="NCBI Taxonomy" id="412755"/>
    <lineage>
        <taxon>unclassified sequences</taxon>
        <taxon>metagenomes</taxon>
        <taxon>ecological metagenomes</taxon>
    </lineage>
</organism>